<dbReference type="AlphaFoldDB" id="A0AAP0X2Y4"/>
<evidence type="ECO:0000313" key="2">
    <source>
        <dbReference type="EMBL" id="KAK9283838.1"/>
    </source>
</evidence>
<organism evidence="2 3">
    <name type="scientific">Liquidambar formosana</name>
    <name type="common">Formosan gum</name>
    <dbReference type="NCBI Taxonomy" id="63359"/>
    <lineage>
        <taxon>Eukaryota</taxon>
        <taxon>Viridiplantae</taxon>
        <taxon>Streptophyta</taxon>
        <taxon>Embryophyta</taxon>
        <taxon>Tracheophyta</taxon>
        <taxon>Spermatophyta</taxon>
        <taxon>Magnoliopsida</taxon>
        <taxon>eudicotyledons</taxon>
        <taxon>Gunneridae</taxon>
        <taxon>Pentapetalae</taxon>
        <taxon>Saxifragales</taxon>
        <taxon>Altingiaceae</taxon>
        <taxon>Liquidambar</taxon>
    </lineage>
</organism>
<sequence>MVFSMVFLKAWKLDMMFNERLVWLNITGVLLHIWSVANFERIGERFDLVISVDSNTANKKLMDKGRILVSMKWKETILKNLLLELKSDTFLITVREESRVGFSFHSL</sequence>
<proteinExistence type="predicted"/>
<feature type="transmembrane region" description="Helical" evidence="1">
    <location>
        <begin position="20"/>
        <end position="39"/>
    </location>
</feature>
<comment type="caution">
    <text evidence="2">The sequence shown here is derived from an EMBL/GenBank/DDBJ whole genome shotgun (WGS) entry which is preliminary data.</text>
</comment>
<keyword evidence="3" id="KW-1185">Reference proteome</keyword>
<keyword evidence="1" id="KW-0812">Transmembrane</keyword>
<dbReference type="EMBL" id="JBBPBK010000006">
    <property type="protein sequence ID" value="KAK9283838.1"/>
    <property type="molecule type" value="Genomic_DNA"/>
</dbReference>
<name>A0AAP0X2Y4_LIQFO</name>
<dbReference type="Proteomes" id="UP001415857">
    <property type="component" value="Unassembled WGS sequence"/>
</dbReference>
<protein>
    <recommendedName>
        <fullName evidence="4">DUF4283 domain-containing protein</fullName>
    </recommendedName>
</protein>
<gene>
    <name evidence="2" type="ORF">L1049_012092</name>
</gene>
<accession>A0AAP0X2Y4</accession>
<keyword evidence="1" id="KW-1133">Transmembrane helix</keyword>
<evidence type="ECO:0000256" key="1">
    <source>
        <dbReference type="SAM" id="Phobius"/>
    </source>
</evidence>
<evidence type="ECO:0000313" key="3">
    <source>
        <dbReference type="Proteomes" id="UP001415857"/>
    </source>
</evidence>
<reference evidence="2 3" key="1">
    <citation type="journal article" date="2024" name="Plant J.">
        <title>Genome sequences and population genomics reveal climatic adaptation and genomic divergence between two closely related sweetgum species.</title>
        <authorList>
            <person name="Xu W.Q."/>
            <person name="Ren C.Q."/>
            <person name="Zhang X.Y."/>
            <person name="Comes H.P."/>
            <person name="Liu X.H."/>
            <person name="Li Y.G."/>
            <person name="Kettle C.J."/>
            <person name="Jalonen R."/>
            <person name="Gaisberger H."/>
            <person name="Ma Y.Z."/>
            <person name="Qiu Y.X."/>
        </authorList>
    </citation>
    <scope>NUCLEOTIDE SEQUENCE [LARGE SCALE GENOMIC DNA]</scope>
    <source>
        <strain evidence="2">Hangzhou</strain>
    </source>
</reference>
<keyword evidence="1" id="KW-0472">Membrane</keyword>
<evidence type="ECO:0008006" key="4">
    <source>
        <dbReference type="Google" id="ProtNLM"/>
    </source>
</evidence>